<dbReference type="PANTHER" id="PTHR46300">
    <property type="entry name" value="P450, PUTATIVE (EUROFUNG)-RELATED-RELATED"/>
    <property type="match status" value="1"/>
</dbReference>
<dbReference type="PANTHER" id="PTHR46300:SF2">
    <property type="entry name" value="CYTOCHROME P450 MONOOXYGENASE ALNH-RELATED"/>
    <property type="match status" value="1"/>
</dbReference>
<dbReference type="GeneID" id="25307316"/>
<dbReference type="InterPro" id="IPR002401">
    <property type="entry name" value="Cyt_P450_E_grp-I"/>
</dbReference>
<dbReference type="GO" id="GO:0004497">
    <property type="term" value="F:monooxygenase activity"/>
    <property type="evidence" value="ECO:0007669"/>
    <property type="project" value="UniProtKB-KW"/>
</dbReference>
<dbReference type="STRING" id="1442368.A0A0D2GBK1"/>
<evidence type="ECO:0000256" key="5">
    <source>
        <dbReference type="ARBA" id="ARBA00023004"/>
    </source>
</evidence>
<keyword evidence="7" id="KW-0349">Heme</keyword>
<protein>
    <recommendedName>
        <fullName evidence="11">Cytochrome P450</fullName>
    </recommendedName>
</protein>
<dbReference type="GO" id="GO:0016705">
    <property type="term" value="F:oxidoreductase activity, acting on paired donors, with incorporation or reduction of molecular oxygen"/>
    <property type="evidence" value="ECO:0007669"/>
    <property type="project" value="InterPro"/>
</dbReference>
<gene>
    <name evidence="9" type="ORF">Z517_07826</name>
</gene>
<keyword evidence="8" id="KW-0812">Transmembrane</keyword>
<dbReference type="RefSeq" id="XP_013281801.1">
    <property type="nucleotide sequence ID" value="XM_013426347.1"/>
</dbReference>
<evidence type="ECO:0000256" key="1">
    <source>
        <dbReference type="ARBA" id="ARBA00001971"/>
    </source>
</evidence>
<feature type="transmembrane region" description="Helical" evidence="8">
    <location>
        <begin position="20"/>
        <end position="37"/>
    </location>
</feature>
<sequence length="547" mass="62470">MGISEHVTSHFSAHVPYPTTFALAAIFLIGYVIYFAVTYDSRLKHLPPGPRGYPIIGSLPSLVDASKVPEISRGWARKYGELVYTKIGGTHFIWLNSPRVVKDLMDKRGTKYSGRPYAPMVDNVSGKARTFFMNYGERWRSVRRVSHACLNLTASNSYRPVQDFESKQVLYDYLHNTDPQKFYDDNRRYAASLIMTITYGQRVASWDDPHIEKIFTVLKHFVAMASPGAWLVDAFPSLTYLPSWMVQNWYNIGREWFKYDSKVYLDLYRNLVKQVDEGTAPDCFVKDFYLGNPAKNGIDELTAAYAAGSLVEAGSESTSSVINAWLRACIMYPETVKAAQEEVDRVVGPDRLPTFEDEPNLPYVRAMAKEILRFVPITKFGTPHATTEDDWYDGYFIPKGSVVMLNWWAIHFDPKLRENPFTYDPTRFLNDPYTTAEAVNAANPNDRDHYSYGAGRRICTGLHVAQNSLFINMARTVWAYNLHKYKNPATGVVEEPDMTAEDGFLCIPRPFKMVFEPRSPEKAKIIENAWKSAESQGIEWTRKQARL</sequence>
<feature type="binding site" description="axial binding residue" evidence="7">
    <location>
        <position position="459"/>
    </location>
    <ligand>
        <name>heme</name>
        <dbReference type="ChEBI" id="CHEBI:30413"/>
    </ligand>
    <ligandPart>
        <name>Fe</name>
        <dbReference type="ChEBI" id="CHEBI:18248"/>
    </ligandPart>
</feature>
<keyword evidence="10" id="KW-1185">Reference proteome</keyword>
<keyword evidence="6" id="KW-0503">Monooxygenase</keyword>
<dbReference type="InterPro" id="IPR050364">
    <property type="entry name" value="Cytochrome_P450_fung"/>
</dbReference>
<dbReference type="SUPFAM" id="SSF48264">
    <property type="entry name" value="Cytochrome P450"/>
    <property type="match status" value="1"/>
</dbReference>
<evidence type="ECO:0000256" key="8">
    <source>
        <dbReference type="SAM" id="Phobius"/>
    </source>
</evidence>
<organism evidence="9 10">
    <name type="scientific">Fonsecaea pedrosoi CBS 271.37</name>
    <dbReference type="NCBI Taxonomy" id="1442368"/>
    <lineage>
        <taxon>Eukaryota</taxon>
        <taxon>Fungi</taxon>
        <taxon>Dikarya</taxon>
        <taxon>Ascomycota</taxon>
        <taxon>Pezizomycotina</taxon>
        <taxon>Eurotiomycetes</taxon>
        <taxon>Chaetothyriomycetidae</taxon>
        <taxon>Chaetothyriales</taxon>
        <taxon>Herpotrichiellaceae</taxon>
        <taxon>Fonsecaea</taxon>
    </lineage>
</organism>
<evidence type="ECO:0000256" key="3">
    <source>
        <dbReference type="ARBA" id="ARBA00022723"/>
    </source>
</evidence>
<dbReference type="CDD" id="cd11065">
    <property type="entry name" value="CYP64-like"/>
    <property type="match status" value="1"/>
</dbReference>
<evidence type="ECO:0000313" key="9">
    <source>
        <dbReference type="EMBL" id="KIW77993.1"/>
    </source>
</evidence>
<dbReference type="Gene3D" id="1.10.630.10">
    <property type="entry name" value="Cytochrome P450"/>
    <property type="match status" value="1"/>
</dbReference>
<keyword evidence="8" id="KW-0472">Membrane</keyword>
<comment type="cofactor">
    <cofactor evidence="1 7">
        <name>heme</name>
        <dbReference type="ChEBI" id="CHEBI:30413"/>
    </cofactor>
</comment>
<evidence type="ECO:0000256" key="6">
    <source>
        <dbReference type="ARBA" id="ARBA00023033"/>
    </source>
</evidence>
<evidence type="ECO:0008006" key="11">
    <source>
        <dbReference type="Google" id="ProtNLM"/>
    </source>
</evidence>
<reference evidence="9 10" key="1">
    <citation type="submission" date="2015-01" db="EMBL/GenBank/DDBJ databases">
        <title>The Genome Sequence of Fonsecaea pedrosoi CBS 271.37.</title>
        <authorList>
            <consortium name="The Broad Institute Genomics Platform"/>
            <person name="Cuomo C."/>
            <person name="de Hoog S."/>
            <person name="Gorbushina A."/>
            <person name="Stielow B."/>
            <person name="Teixiera M."/>
            <person name="Abouelleil A."/>
            <person name="Chapman S.B."/>
            <person name="Priest M."/>
            <person name="Young S.K."/>
            <person name="Wortman J."/>
            <person name="Nusbaum C."/>
            <person name="Birren B."/>
        </authorList>
    </citation>
    <scope>NUCLEOTIDE SEQUENCE [LARGE SCALE GENOMIC DNA]</scope>
    <source>
        <strain evidence="9 10">CBS 271.37</strain>
    </source>
</reference>
<dbReference type="Proteomes" id="UP000053029">
    <property type="component" value="Unassembled WGS sequence"/>
</dbReference>
<evidence type="ECO:0000313" key="10">
    <source>
        <dbReference type="Proteomes" id="UP000053029"/>
    </source>
</evidence>
<dbReference type="EMBL" id="KN846973">
    <property type="protein sequence ID" value="KIW77993.1"/>
    <property type="molecule type" value="Genomic_DNA"/>
</dbReference>
<dbReference type="VEuPathDB" id="FungiDB:Z517_07826"/>
<evidence type="ECO:0000256" key="7">
    <source>
        <dbReference type="PIRSR" id="PIRSR602401-1"/>
    </source>
</evidence>
<name>A0A0D2GBK1_9EURO</name>
<dbReference type="PRINTS" id="PR00463">
    <property type="entry name" value="EP450I"/>
</dbReference>
<dbReference type="InterPro" id="IPR036396">
    <property type="entry name" value="Cyt_P450_sf"/>
</dbReference>
<dbReference type="InterPro" id="IPR001128">
    <property type="entry name" value="Cyt_P450"/>
</dbReference>
<dbReference type="GO" id="GO:0005506">
    <property type="term" value="F:iron ion binding"/>
    <property type="evidence" value="ECO:0007669"/>
    <property type="project" value="InterPro"/>
</dbReference>
<comment type="similarity">
    <text evidence="2">Belongs to the cytochrome P450 family.</text>
</comment>
<keyword evidence="8" id="KW-1133">Transmembrane helix</keyword>
<dbReference type="HOGENOM" id="CLU_001570_2_1_1"/>
<dbReference type="OrthoDB" id="1103324at2759"/>
<evidence type="ECO:0000256" key="2">
    <source>
        <dbReference type="ARBA" id="ARBA00010617"/>
    </source>
</evidence>
<dbReference type="GO" id="GO:0020037">
    <property type="term" value="F:heme binding"/>
    <property type="evidence" value="ECO:0007669"/>
    <property type="project" value="InterPro"/>
</dbReference>
<dbReference type="AlphaFoldDB" id="A0A0D2GBK1"/>
<keyword evidence="3 7" id="KW-0479">Metal-binding</keyword>
<proteinExistence type="inferred from homology"/>
<keyword evidence="4" id="KW-0560">Oxidoreductase</keyword>
<accession>A0A0D2GBK1</accession>
<keyword evidence="5 7" id="KW-0408">Iron</keyword>
<dbReference type="Pfam" id="PF00067">
    <property type="entry name" value="p450"/>
    <property type="match status" value="1"/>
</dbReference>
<evidence type="ECO:0000256" key="4">
    <source>
        <dbReference type="ARBA" id="ARBA00023002"/>
    </source>
</evidence>